<comment type="caution">
    <text evidence="2">The sequence shown here is derived from an EMBL/GenBank/DDBJ whole genome shotgun (WGS) entry which is preliminary data.</text>
</comment>
<evidence type="ECO:0000313" key="2">
    <source>
        <dbReference type="EMBL" id="TKR64908.1"/>
    </source>
</evidence>
<organism evidence="2 3">
    <name type="scientific">Steinernema carpocapsae</name>
    <name type="common">Entomopathogenic nematode</name>
    <dbReference type="NCBI Taxonomy" id="34508"/>
    <lineage>
        <taxon>Eukaryota</taxon>
        <taxon>Metazoa</taxon>
        <taxon>Ecdysozoa</taxon>
        <taxon>Nematoda</taxon>
        <taxon>Chromadorea</taxon>
        <taxon>Rhabditida</taxon>
        <taxon>Tylenchina</taxon>
        <taxon>Panagrolaimomorpha</taxon>
        <taxon>Strongyloidoidea</taxon>
        <taxon>Steinernematidae</taxon>
        <taxon>Steinernema</taxon>
    </lineage>
</organism>
<name>A0A4U5M7M0_STECR</name>
<keyword evidence="3" id="KW-1185">Reference proteome</keyword>
<dbReference type="Proteomes" id="UP000298663">
    <property type="component" value="Unassembled WGS sequence"/>
</dbReference>
<feature type="signal peptide" evidence="1">
    <location>
        <begin position="1"/>
        <end position="20"/>
    </location>
</feature>
<evidence type="ECO:0000256" key="1">
    <source>
        <dbReference type="SAM" id="SignalP"/>
    </source>
</evidence>
<keyword evidence="1" id="KW-0732">Signal</keyword>
<accession>A0A4U5M7M0</accession>
<evidence type="ECO:0000313" key="3">
    <source>
        <dbReference type="Proteomes" id="UP000298663"/>
    </source>
</evidence>
<reference evidence="2 3" key="2">
    <citation type="journal article" date="2019" name="G3 (Bethesda)">
        <title>Hybrid Assembly of the Genome of the Entomopathogenic Nematode Steinernema carpocapsae Identifies the X-Chromosome.</title>
        <authorList>
            <person name="Serra L."/>
            <person name="Macchietto M."/>
            <person name="Macias-Munoz A."/>
            <person name="McGill C.J."/>
            <person name="Rodriguez I.M."/>
            <person name="Rodriguez B."/>
            <person name="Murad R."/>
            <person name="Mortazavi A."/>
        </authorList>
    </citation>
    <scope>NUCLEOTIDE SEQUENCE [LARGE SCALE GENOMIC DNA]</scope>
    <source>
        <strain evidence="2 3">ALL</strain>
    </source>
</reference>
<dbReference type="InterPro" id="IPR045860">
    <property type="entry name" value="Snake_toxin-like_sf"/>
</dbReference>
<dbReference type="SUPFAM" id="SSF57302">
    <property type="entry name" value="Snake toxin-like"/>
    <property type="match status" value="1"/>
</dbReference>
<sequence>MHRALLASLVFLGVVSTGFAVICDTCDTLCGCLRVVPEECPDYMLCYTKYDEKDEFVIRKGCTRGCDNVNIQGGKCEDCKGDRCNSPLFAPYASGYGKCRDSYVGYATIGKGSGVIKTDDRHQAIGTGAEPNGPPGGIGGGAVPNDRGSASTVVSSLFALLSALYFLA</sequence>
<gene>
    <name evidence="2" type="ORF">L596_025383</name>
</gene>
<reference evidence="2 3" key="1">
    <citation type="journal article" date="2015" name="Genome Biol.">
        <title>Comparative genomics of Steinernema reveals deeply conserved gene regulatory networks.</title>
        <authorList>
            <person name="Dillman A.R."/>
            <person name="Macchietto M."/>
            <person name="Porter C.F."/>
            <person name="Rogers A."/>
            <person name="Williams B."/>
            <person name="Antoshechkin I."/>
            <person name="Lee M.M."/>
            <person name="Goodwin Z."/>
            <person name="Lu X."/>
            <person name="Lewis E.E."/>
            <person name="Goodrich-Blair H."/>
            <person name="Stock S.P."/>
            <person name="Adams B.J."/>
            <person name="Sternberg P.W."/>
            <person name="Mortazavi A."/>
        </authorList>
    </citation>
    <scope>NUCLEOTIDE SEQUENCE [LARGE SCALE GENOMIC DNA]</scope>
    <source>
        <strain evidence="2 3">ALL</strain>
    </source>
</reference>
<feature type="chain" id="PRO_5020223555" evidence="1">
    <location>
        <begin position="21"/>
        <end position="168"/>
    </location>
</feature>
<protein>
    <submittedName>
        <fullName evidence="2">Uncharacterized protein</fullName>
    </submittedName>
</protein>
<dbReference type="EMBL" id="AZBU02000009">
    <property type="protein sequence ID" value="TKR64908.1"/>
    <property type="molecule type" value="Genomic_DNA"/>
</dbReference>
<dbReference type="AlphaFoldDB" id="A0A4U5M7M0"/>
<proteinExistence type="predicted"/>